<evidence type="ECO:0000256" key="7">
    <source>
        <dbReference type="ARBA" id="ARBA00022840"/>
    </source>
</evidence>
<dbReference type="SMART" id="SM00220">
    <property type="entry name" value="S_TKc"/>
    <property type="match status" value="1"/>
</dbReference>
<evidence type="ECO:0000256" key="2">
    <source>
        <dbReference type="ARBA" id="ARBA00012513"/>
    </source>
</evidence>
<organism evidence="14 15">
    <name type="scientific">Candida orthopsilosis (strain 90-125)</name>
    <name type="common">Yeast</name>
    <dbReference type="NCBI Taxonomy" id="1136231"/>
    <lineage>
        <taxon>Eukaryota</taxon>
        <taxon>Fungi</taxon>
        <taxon>Dikarya</taxon>
        <taxon>Ascomycota</taxon>
        <taxon>Saccharomycotina</taxon>
        <taxon>Pichiomycetes</taxon>
        <taxon>Debaryomycetaceae</taxon>
        <taxon>Candida/Lodderomyces clade</taxon>
        <taxon>Candida</taxon>
    </lineage>
</organism>
<keyword evidence="12" id="KW-1133">Transmembrane helix</keyword>
<dbReference type="EMBL" id="HE681721">
    <property type="protein sequence ID" value="CCG25748.1"/>
    <property type="molecule type" value="Genomic_DNA"/>
</dbReference>
<name>H8X3W0_CANO9</name>
<dbReference type="SUPFAM" id="SSF56112">
    <property type="entry name" value="Protein kinase-like (PK-like)"/>
    <property type="match status" value="1"/>
</dbReference>
<dbReference type="KEGG" id="cot:CORT_0C03730"/>
<accession>H8X3W0</accession>
<feature type="region of interest" description="Disordered" evidence="11">
    <location>
        <begin position="418"/>
        <end position="450"/>
    </location>
</feature>
<keyword evidence="7 10" id="KW-0067">ATP-binding</keyword>
<proteinExistence type="inferred from homology"/>
<dbReference type="EC" id="2.7.11.1" evidence="2"/>
<dbReference type="InterPro" id="IPR008271">
    <property type="entry name" value="Ser/Thr_kinase_AS"/>
</dbReference>
<evidence type="ECO:0000256" key="12">
    <source>
        <dbReference type="SAM" id="Phobius"/>
    </source>
</evidence>
<dbReference type="GO" id="GO:0004674">
    <property type="term" value="F:protein serine/threonine kinase activity"/>
    <property type="evidence" value="ECO:0007669"/>
    <property type="project" value="UniProtKB-KW"/>
</dbReference>
<dbReference type="AlphaFoldDB" id="H8X3W0"/>
<evidence type="ECO:0000256" key="5">
    <source>
        <dbReference type="ARBA" id="ARBA00022741"/>
    </source>
</evidence>
<dbReference type="PROSITE" id="PS50011">
    <property type="entry name" value="PROTEIN_KINASE_DOM"/>
    <property type="match status" value="1"/>
</dbReference>
<dbReference type="OrthoDB" id="5800476at2759"/>
<dbReference type="PROSITE" id="PS00108">
    <property type="entry name" value="PROTEIN_KINASE_ST"/>
    <property type="match status" value="1"/>
</dbReference>
<comment type="catalytic activity">
    <reaction evidence="8">
        <text>L-threonyl-[protein] + ATP = O-phospho-L-threonyl-[protein] + ADP + H(+)</text>
        <dbReference type="Rhea" id="RHEA:46608"/>
        <dbReference type="Rhea" id="RHEA-COMP:11060"/>
        <dbReference type="Rhea" id="RHEA-COMP:11605"/>
        <dbReference type="ChEBI" id="CHEBI:15378"/>
        <dbReference type="ChEBI" id="CHEBI:30013"/>
        <dbReference type="ChEBI" id="CHEBI:30616"/>
        <dbReference type="ChEBI" id="CHEBI:61977"/>
        <dbReference type="ChEBI" id="CHEBI:456216"/>
        <dbReference type="EC" id="2.7.11.1"/>
    </reaction>
</comment>
<feature type="binding site" evidence="10">
    <location>
        <position position="146"/>
    </location>
    <ligand>
        <name>ATP</name>
        <dbReference type="ChEBI" id="CHEBI:30616"/>
    </ligand>
</feature>
<evidence type="ECO:0000313" key="14">
    <source>
        <dbReference type="EMBL" id="CCG25748.1"/>
    </source>
</evidence>
<dbReference type="eggNOG" id="KOG1165">
    <property type="taxonomic scope" value="Eukaryota"/>
</dbReference>
<keyword evidence="5 10" id="KW-0547">Nucleotide-binding</keyword>
<evidence type="ECO:0000256" key="4">
    <source>
        <dbReference type="ARBA" id="ARBA00022679"/>
    </source>
</evidence>
<dbReference type="GO" id="GO:0005524">
    <property type="term" value="F:ATP binding"/>
    <property type="evidence" value="ECO:0007669"/>
    <property type="project" value="UniProtKB-UniRule"/>
</dbReference>
<dbReference type="InterPro" id="IPR000719">
    <property type="entry name" value="Prot_kinase_dom"/>
</dbReference>
<evidence type="ECO:0000256" key="11">
    <source>
        <dbReference type="SAM" id="MobiDB-lite"/>
    </source>
</evidence>
<evidence type="ECO:0000256" key="1">
    <source>
        <dbReference type="ARBA" id="ARBA00005926"/>
    </source>
</evidence>
<dbReference type="HOGENOM" id="CLU_019279_1_0_1"/>
<dbReference type="GO" id="GO:0030447">
    <property type="term" value="P:filamentous growth"/>
    <property type="evidence" value="ECO:0007669"/>
    <property type="project" value="UniProtKB-ARBA"/>
</dbReference>
<keyword evidence="15" id="KW-1185">Reference proteome</keyword>
<dbReference type="Pfam" id="PF00069">
    <property type="entry name" value="Pkinase"/>
    <property type="match status" value="1"/>
</dbReference>
<keyword evidence="4" id="KW-0808">Transferase</keyword>
<gene>
    <name evidence="14" type="ORF">CORT_0C03730</name>
</gene>
<dbReference type="Gene3D" id="1.10.510.10">
    <property type="entry name" value="Transferase(Phosphotransferase) domain 1"/>
    <property type="match status" value="1"/>
</dbReference>
<comment type="similarity">
    <text evidence="1">Belongs to the protein kinase superfamily. CK1 Ser/Thr protein kinase family. Casein kinase I subfamily.</text>
</comment>
<evidence type="ECO:0000259" key="13">
    <source>
        <dbReference type="PROSITE" id="PS50011"/>
    </source>
</evidence>
<dbReference type="PROSITE" id="PS00107">
    <property type="entry name" value="PROTEIN_KINASE_ATP"/>
    <property type="match status" value="1"/>
</dbReference>
<dbReference type="FunFam" id="1.10.510.10:FF:000160">
    <property type="entry name" value="Casein kinase I 1"/>
    <property type="match status" value="1"/>
</dbReference>
<evidence type="ECO:0000256" key="8">
    <source>
        <dbReference type="ARBA" id="ARBA00047899"/>
    </source>
</evidence>
<dbReference type="RefSeq" id="XP_003868652.1">
    <property type="nucleotide sequence ID" value="XM_003868604.1"/>
</dbReference>
<dbReference type="GO" id="GO:0000324">
    <property type="term" value="C:fungal-type vacuole"/>
    <property type="evidence" value="ECO:0007669"/>
    <property type="project" value="UniProtKB-ARBA"/>
</dbReference>
<reference evidence="14 15" key="1">
    <citation type="journal article" date="2012" name="PLoS ONE">
        <title>Sequence and analysis of the genome of the pathogenic yeast Candida orthopsilosis.</title>
        <authorList>
            <person name="Riccombeni A."/>
            <person name="Vidanes G."/>
            <person name="Proux-Wera E."/>
            <person name="Wolfe K.H."/>
            <person name="Butler G."/>
        </authorList>
    </citation>
    <scope>NUCLEOTIDE SEQUENCE [LARGE SCALE GENOMIC DNA]</scope>
    <source>
        <strain evidence="14 15">Co 90-125</strain>
    </source>
</reference>
<dbReference type="PANTHER" id="PTHR11909">
    <property type="entry name" value="CASEIN KINASE-RELATED"/>
    <property type="match status" value="1"/>
</dbReference>
<evidence type="ECO:0000313" key="15">
    <source>
        <dbReference type="Proteomes" id="UP000005018"/>
    </source>
</evidence>
<feature type="domain" description="Protein kinase" evidence="13">
    <location>
        <begin position="117"/>
        <end position="388"/>
    </location>
</feature>
<sequence length="551" mass="63800">MYMFRKQQRSVKYSQPDSPINILVTVLLPYLEYSYMCVFLPLVLTAKQFSSYAKMPFVEFEQKFRAKFHNTNKPTTHIHTHIENQLQRKHFSLRIYSPLKLPTNAMSQSSSIVGVHYKVGKKIGEGSFGVIFEGINILNNQQVAIKFEPRKCEAPQLRDEYRSYRILNKTKGIPQAYFFGQEGVHSILIIDLLGPSLEDLFDWCNRKFSLKTTIQVAKQMIERVESIHEHDLIYRDIKPDNFLIGRPDTPEADQIFVVDFGMAKQYRDPKTKVHIPYREKKALSGTARYMSINTHLGREQSRRDDLESLGHVFMYFLRGSLPWQGLKAPTNKQKYEKIGMKKQTTSVNELCYGLPIQFAQYLTYVRNLNFDETPDYKYLVGLMDKAMITLGFEDDGHYDWMDLNNGKGWDAALNKKANLHGYGNPHPPRKSQLQQQQQQLHQQKSHNANSPSYQRLQSYANYSSNQQLPLLGKKSDGKNAVAQRRYGYQSINQDSKASMLVNAYTPGQDRDLEYGGEQNGIINARNDEDLHSDTSSFNRKKSRSCFFCCYI</sequence>
<keyword evidence="12" id="KW-0812">Transmembrane</keyword>
<feature type="compositionally biased region" description="Low complexity" evidence="11">
    <location>
        <begin position="430"/>
        <end position="446"/>
    </location>
</feature>
<evidence type="ECO:0000256" key="3">
    <source>
        <dbReference type="ARBA" id="ARBA00022527"/>
    </source>
</evidence>
<keyword evidence="12" id="KW-0472">Membrane</keyword>
<comment type="catalytic activity">
    <reaction evidence="9">
        <text>L-seryl-[protein] + ATP = O-phospho-L-seryl-[protein] + ADP + H(+)</text>
        <dbReference type="Rhea" id="RHEA:17989"/>
        <dbReference type="Rhea" id="RHEA-COMP:9863"/>
        <dbReference type="Rhea" id="RHEA-COMP:11604"/>
        <dbReference type="ChEBI" id="CHEBI:15378"/>
        <dbReference type="ChEBI" id="CHEBI:29999"/>
        <dbReference type="ChEBI" id="CHEBI:30616"/>
        <dbReference type="ChEBI" id="CHEBI:83421"/>
        <dbReference type="ChEBI" id="CHEBI:456216"/>
        <dbReference type="EC" id="2.7.11.1"/>
    </reaction>
</comment>
<keyword evidence="3" id="KW-0723">Serine/threonine-protein kinase</keyword>
<dbReference type="InterPro" id="IPR017441">
    <property type="entry name" value="Protein_kinase_ATP_BS"/>
</dbReference>
<protein>
    <recommendedName>
        <fullName evidence="2">non-specific serine/threonine protein kinase</fullName>
        <ecNumber evidence="2">2.7.11.1</ecNumber>
    </recommendedName>
</protein>
<dbReference type="Proteomes" id="UP000005018">
    <property type="component" value="Chromosome 3"/>
</dbReference>
<feature type="transmembrane region" description="Helical" evidence="12">
    <location>
        <begin position="20"/>
        <end position="44"/>
    </location>
</feature>
<dbReference type="GeneID" id="14539910"/>
<evidence type="ECO:0000256" key="10">
    <source>
        <dbReference type="PROSITE-ProRule" id="PRU10141"/>
    </source>
</evidence>
<keyword evidence="6 14" id="KW-0418">Kinase</keyword>
<evidence type="ECO:0000256" key="6">
    <source>
        <dbReference type="ARBA" id="ARBA00022777"/>
    </source>
</evidence>
<dbReference type="InterPro" id="IPR050235">
    <property type="entry name" value="CK1_Ser-Thr_kinase"/>
</dbReference>
<dbReference type="InterPro" id="IPR011009">
    <property type="entry name" value="Kinase-like_dom_sf"/>
</dbReference>
<evidence type="ECO:0000256" key="9">
    <source>
        <dbReference type="ARBA" id="ARBA00048679"/>
    </source>
</evidence>